<evidence type="ECO:0000313" key="1">
    <source>
        <dbReference type="EMBL" id="RMU00646.1"/>
    </source>
</evidence>
<sequence length="307" mass="33576">MSRVPKRIYCFRVMDSAGGLVDFSDELVEISDALSIGETEIQLFEDVLRIQRFSDSPVGRLYHIARYAPGTQNPTLTPKAAGKVDAEGSLGAPAGKEFKTGECYALVSDHNVLFCGHQLTHQKCASYFFKLVGSQHKDLVPINFHPSSDIDKISILNAQGAKSIRLNVNAYKLSLPQAEKGWLGGVLSSVGGEVMALIGKDPDRSQEKSLQDMTVALEIGLDGNSRATVESKDTITDLANDVLSDDDSPVDSFTIITRDGTPITSNDVKLHTTIYVERVGTSLDHVQVWDGMVKYFGQLKNQKLLEQ</sequence>
<dbReference type="AlphaFoldDB" id="A0A3M4UC31"/>
<comment type="caution">
    <text evidence="1">The sequence shown here is derived from an EMBL/GenBank/DDBJ whole genome shotgun (WGS) entry which is preliminary data.</text>
</comment>
<accession>A0A3M4UC31</accession>
<name>A0A3M4UC31_9PSED</name>
<protein>
    <submittedName>
        <fullName evidence="1">Uncharacterized protein</fullName>
    </submittedName>
</protein>
<evidence type="ECO:0000313" key="2">
    <source>
        <dbReference type="Proteomes" id="UP000274212"/>
    </source>
</evidence>
<gene>
    <name evidence="1" type="ORF">ALP36_200160</name>
</gene>
<dbReference type="EMBL" id="RBTT01000476">
    <property type="protein sequence ID" value="RMU00646.1"/>
    <property type="molecule type" value="Genomic_DNA"/>
</dbReference>
<dbReference type="Proteomes" id="UP000274212">
    <property type="component" value="Unassembled WGS sequence"/>
</dbReference>
<organism evidence="1 2">
    <name type="scientific">Pseudomonas syringae pv. coriandricola</name>
    <dbReference type="NCBI Taxonomy" id="264453"/>
    <lineage>
        <taxon>Bacteria</taxon>
        <taxon>Pseudomonadati</taxon>
        <taxon>Pseudomonadota</taxon>
        <taxon>Gammaproteobacteria</taxon>
        <taxon>Pseudomonadales</taxon>
        <taxon>Pseudomonadaceae</taxon>
        <taxon>Pseudomonas</taxon>
    </lineage>
</organism>
<reference evidence="1 2" key="1">
    <citation type="submission" date="2018-08" db="EMBL/GenBank/DDBJ databases">
        <title>Recombination of ecologically and evolutionarily significant loci maintains genetic cohesion in the Pseudomonas syringae species complex.</title>
        <authorList>
            <person name="Dillon M."/>
            <person name="Thakur S."/>
            <person name="Almeida R.N.D."/>
            <person name="Weir B.S."/>
            <person name="Guttman D.S."/>
        </authorList>
    </citation>
    <scope>NUCLEOTIDE SEQUENCE [LARGE SCALE GENOMIC DNA]</scope>
    <source>
        <strain evidence="1 2">ICMP 9829</strain>
    </source>
</reference>
<proteinExistence type="predicted"/>